<evidence type="ECO:0000256" key="11">
    <source>
        <dbReference type="ARBA" id="ARBA00032927"/>
    </source>
</evidence>
<dbReference type="InterPro" id="IPR036544">
    <property type="entry name" value="QCR7_sf"/>
</dbReference>
<evidence type="ECO:0000256" key="3">
    <source>
        <dbReference type="ARBA" id="ARBA00016323"/>
    </source>
</evidence>
<reference evidence="13 14" key="1">
    <citation type="journal article" date="2019" name="PLoS Biol.">
        <title>Sex chromosomes control vertical transmission of feminizing Wolbachia symbionts in an isopod.</title>
        <authorList>
            <person name="Becking T."/>
            <person name="Chebbi M.A."/>
            <person name="Giraud I."/>
            <person name="Moumen B."/>
            <person name="Laverre T."/>
            <person name="Caubet Y."/>
            <person name="Peccoud J."/>
            <person name="Gilbert C."/>
            <person name="Cordaux R."/>
        </authorList>
    </citation>
    <scope>NUCLEOTIDE SEQUENCE [LARGE SCALE GENOMIC DNA]</scope>
    <source>
        <strain evidence="13">ANa2</strain>
        <tissue evidence="13">Whole body excluding digestive tract and cuticle</tissue>
    </source>
</reference>
<gene>
    <name evidence="13" type="primary">UQCRB</name>
    <name evidence="13" type="ORF">Anas_00164</name>
</gene>
<dbReference type="AlphaFoldDB" id="A0A5N5TLX8"/>
<dbReference type="Pfam" id="PF02271">
    <property type="entry name" value="UCR_14kD"/>
    <property type="match status" value="1"/>
</dbReference>
<protein>
    <recommendedName>
        <fullName evidence="3">Cytochrome b-c1 complex subunit 7</fullName>
    </recommendedName>
    <alternativeName>
        <fullName evidence="10">Complex III subunit VII</fullName>
    </alternativeName>
    <alternativeName>
        <fullName evidence="11">Ubiquinol-cytochrome c reductase complex 14 kDa protein</fullName>
    </alternativeName>
</protein>
<comment type="caution">
    <text evidence="13">The sequence shown here is derived from an EMBL/GenBank/DDBJ whole genome shotgun (WGS) entry which is preliminary data.</text>
</comment>
<dbReference type="OrthoDB" id="425749at2759"/>
<evidence type="ECO:0000313" key="13">
    <source>
        <dbReference type="EMBL" id="KAB7507185.1"/>
    </source>
</evidence>
<dbReference type="InterPro" id="IPR003197">
    <property type="entry name" value="QCR7"/>
</dbReference>
<evidence type="ECO:0000256" key="5">
    <source>
        <dbReference type="ARBA" id="ARBA00022660"/>
    </source>
</evidence>
<dbReference type="GO" id="GO:0045275">
    <property type="term" value="C:respiratory chain complex III"/>
    <property type="evidence" value="ECO:0007669"/>
    <property type="project" value="InterPro"/>
</dbReference>
<keyword evidence="5" id="KW-0679">Respiratory chain</keyword>
<keyword evidence="9" id="KW-0472">Membrane</keyword>
<organism evidence="13 14">
    <name type="scientific">Armadillidium nasatum</name>
    <dbReference type="NCBI Taxonomy" id="96803"/>
    <lineage>
        <taxon>Eukaryota</taxon>
        <taxon>Metazoa</taxon>
        <taxon>Ecdysozoa</taxon>
        <taxon>Arthropoda</taxon>
        <taxon>Crustacea</taxon>
        <taxon>Multicrustacea</taxon>
        <taxon>Malacostraca</taxon>
        <taxon>Eumalacostraca</taxon>
        <taxon>Peracarida</taxon>
        <taxon>Isopoda</taxon>
        <taxon>Oniscidea</taxon>
        <taxon>Crinocheta</taxon>
        <taxon>Armadillidiidae</taxon>
        <taxon>Armadillidium</taxon>
    </lineage>
</organism>
<keyword evidence="7" id="KW-0249">Electron transport</keyword>
<dbReference type="GO" id="GO:0006122">
    <property type="term" value="P:mitochondrial electron transport, ubiquinol to cytochrome c"/>
    <property type="evidence" value="ECO:0007669"/>
    <property type="project" value="InterPro"/>
</dbReference>
<evidence type="ECO:0000256" key="12">
    <source>
        <dbReference type="ARBA" id="ARBA00038521"/>
    </source>
</evidence>
<comment type="subcellular location">
    <subcellularLocation>
        <location evidence="1">Mitochondrion inner membrane</location>
        <topology evidence="1">Peripheral membrane protein</topology>
        <orientation evidence="1">Matrix side</orientation>
    </subcellularLocation>
</comment>
<dbReference type="PANTHER" id="PTHR12022:SF0">
    <property type="entry name" value="CYTOCHROME B-C1 COMPLEX SUBUNIT 7"/>
    <property type="match status" value="1"/>
</dbReference>
<evidence type="ECO:0000256" key="9">
    <source>
        <dbReference type="ARBA" id="ARBA00023136"/>
    </source>
</evidence>
<keyword evidence="14" id="KW-1185">Reference proteome</keyword>
<name>A0A5N5TLX8_9CRUS</name>
<dbReference type="EMBL" id="SEYY01000462">
    <property type="protein sequence ID" value="KAB7507185.1"/>
    <property type="molecule type" value="Genomic_DNA"/>
</dbReference>
<keyword evidence="4" id="KW-0813">Transport</keyword>
<dbReference type="PANTHER" id="PTHR12022">
    <property type="entry name" value="UBIQUINOL-CYTOCHROME C REDUCTASE COMPLEX 14 KD PROTEIN"/>
    <property type="match status" value="1"/>
</dbReference>
<evidence type="ECO:0000256" key="1">
    <source>
        <dbReference type="ARBA" id="ARBA00004443"/>
    </source>
</evidence>
<evidence type="ECO:0000256" key="7">
    <source>
        <dbReference type="ARBA" id="ARBA00022982"/>
    </source>
</evidence>
<proteinExistence type="inferred from homology"/>
<keyword evidence="6" id="KW-0999">Mitochondrion inner membrane</keyword>
<evidence type="ECO:0000256" key="10">
    <source>
        <dbReference type="ARBA" id="ARBA00031021"/>
    </source>
</evidence>
<evidence type="ECO:0000313" key="14">
    <source>
        <dbReference type="Proteomes" id="UP000326759"/>
    </source>
</evidence>
<comment type="subunit">
    <text evidence="12">Component of the ubiquinol-cytochrome c oxidoreductase (cytochrome b-c1 complex, complex III, CIII), a multisubunit enzyme composed of 3 respiratory subunits cytochrome b, cytochrome c1 and Rieske protein, 2 core protein subunits, and additional low-molecular weight protein subunits. The complex exists as an obligatory dimer and forms supercomplexes (SCs) in the inner mitochondrial membrane with cytochrome c oxidase (complex IV, CIV).</text>
</comment>
<evidence type="ECO:0000256" key="6">
    <source>
        <dbReference type="ARBA" id="ARBA00022792"/>
    </source>
</evidence>
<dbReference type="Proteomes" id="UP000326759">
    <property type="component" value="Unassembled WGS sequence"/>
</dbReference>
<dbReference type="Gene3D" id="1.10.1090.10">
    <property type="entry name" value="Cytochrome b-c1 complex subunit 7"/>
    <property type="match status" value="1"/>
</dbReference>
<accession>A0A5N5TLX8</accession>
<sequence>MAKNIRGTLIGSRLYRDDVLHEYPHVEEAIKRLPPNLMHERNWRILRALDHSTRKVYLPKEEWVSFEEDHEKGRYLQPYLKEVLAEMEEKKRWAQ</sequence>
<evidence type="ECO:0000256" key="2">
    <source>
        <dbReference type="ARBA" id="ARBA00008554"/>
    </source>
</evidence>
<comment type="similarity">
    <text evidence="2">Belongs to the UQCRB/QCR7 family.</text>
</comment>
<evidence type="ECO:0000256" key="4">
    <source>
        <dbReference type="ARBA" id="ARBA00022448"/>
    </source>
</evidence>
<evidence type="ECO:0000256" key="8">
    <source>
        <dbReference type="ARBA" id="ARBA00023128"/>
    </source>
</evidence>
<keyword evidence="8" id="KW-0496">Mitochondrion</keyword>
<dbReference type="SUPFAM" id="SSF81524">
    <property type="entry name" value="14 kDa protein of cytochrome bc1 complex (Ubiquinol-cytochrome c reductase)"/>
    <property type="match status" value="1"/>
</dbReference>
<dbReference type="GO" id="GO:0005743">
    <property type="term" value="C:mitochondrial inner membrane"/>
    <property type="evidence" value="ECO:0007669"/>
    <property type="project" value="UniProtKB-SubCell"/>
</dbReference>